<gene>
    <name evidence="1" type="ORF">LCGC14_0532270</name>
</gene>
<sequence length="62" mass="7045">MANYHKKDEMSEANAKLIAQAPDMHHLLTTILKRLDLEAKERDVFPCAALRNAIRRTLAATQ</sequence>
<organism evidence="1">
    <name type="scientific">marine sediment metagenome</name>
    <dbReference type="NCBI Taxonomy" id="412755"/>
    <lineage>
        <taxon>unclassified sequences</taxon>
        <taxon>metagenomes</taxon>
        <taxon>ecological metagenomes</taxon>
    </lineage>
</organism>
<comment type="caution">
    <text evidence="1">The sequence shown here is derived from an EMBL/GenBank/DDBJ whole genome shotgun (WGS) entry which is preliminary data.</text>
</comment>
<reference evidence="1" key="1">
    <citation type="journal article" date="2015" name="Nature">
        <title>Complex archaea that bridge the gap between prokaryotes and eukaryotes.</title>
        <authorList>
            <person name="Spang A."/>
            <person name="Saw J.H."/>
            <person name="Jorgensen S.L."/>
            <person name="Zaremba-Niedzwiedzka K."/>
            <person name="Martijn J."/>
            <person name="Lind A.E."/>
            <person name="van Eijk R."/>
            <person name="Schleper C."/>
            <person name="Guy L."/>
            <person name="Ettema T.J."/>
        </authorList>
    </citation>
    <scope>NUCLEOTIDE SEQUENCE</scope>
</reference>
<dbReference type="AlphaFoldDB" id="A0A0F9V3E2"/>
<protein>
    <submittedName>
        <fullName evidence="1">Uncharacterized protein</fullName>
    </submittedName>
</protein>
<proteinExistence type="predicted"/>
<accession>A0A0F9V3E2</accession>
<dbReference type="EMBL" id="LAZR01000697">
    <property type="protein sequence ID" value="KKN60393.1"/>
    <property type="molecule type" value="Genomic_DNA"/>
</dbReference>
<evidence type="ECO:0000313" key="1">
    <source>
        <dbReference type="EMBL" id="KKN60393.1"/>
    </source>
</evidence>
<name>A0A0F9V3E2_9ZZZZ</name>